<name>A0ABY5D391_9ACTN</name>
<organism evidence="1 2">
    <name type="scientific">Nocardiopsis exhalans</name>
    <dbReference type="NCBI Taxonomy" id="163604"/>
    <lineage>
        <taxon>Bacteria</taxon>
        <taxon>Bacillati</taxon>
        <taxon>Actinomycetota</taxon>
        <taxon>Actinomycetes</taxon>
        <taxon>Streptosporangiales</taxon>
        <taxon>Nocardiopsidaceae</taxon>
        <taxon>Nocardiopsis</taxon>
    </lineage>
</organism>
<evidence type="ECO:0000313" key="2">
    <source>
        <dbReference type="Proteomes" id="UP001055940"/>
    </source>
</evidence>
<reference evidence="1" key="1">
    <citation type="submission" date="2022-06" db="EMBL/GenBank/DDBJ databases">
        <authorList>
            <person name="Ping M."/>
        </authorList>
    </citation>
    <scope>NUCLEOTIDE SEQUENCE</scope>
    <source>
        <strain evidence="1">JCM11759T</strain>
    </source>
</reference>
<sequence>MSYEEHRDRLMTAFHAVAESDDVLHERISSVARLLARADDCAEQVENDGMMTRGSQGQYVAHPLLAEERNLRVQADRIWSECLPEAAAEDAADDSEMSVTSIRARQAARARWDRAKASGDR</sequence>
<keyword evidence="2" id="KW-1185">Reference proteome</keyword>
<dbReference type="EMBL" id="CP099837">
    <property type="protein sequence ID" value="USY18857.1"/>
    <property type="molecule type" value="Genomic_DNA"/>
</dbReference>
<dbReference type="RefSeq" id="WP_254418169.1">
    <property type="nucleotide sequence ID" value="NZ_BAAAJB010000016.1"/>
</dbReference>
<accession>A0ABY5D391</accession>
<evidence type="ECO:0000313" key="1">
    <source>
        <dbReference type="EMBL" id="USY18857.1"/>
    </source>
</evidence>
<gene>
    <name evidence="1" type="ORF">NE857_26825</name>
</gene>
<protein>
    <submittedName>
        <fullName evidence="1">Uncharacterized protein</fullName>
    </submittedName>
</protein>
<dbReference type="Proteomes" id="UP001055940">
    <property type="component" value="Chromosome"/>
</dbReference>
<proteinExistence type="predicted"/>